<keyword evidence="10" id="KW-0131">Cell cycle</keyword>
<dbReference type="InterPro" id="IPR050108">
    <property type="entry name" value="CDK"/>
</dbReference>
<keyword evidence="6" id="KW-0808">Transferase</keyword>
<dbReference type="GO" id="GO:0005524">
    <property type="term" value="F:ATP binding"/>
    <property type="evidence" value="ECO:0007669"/>
    <property type="project" value="UniProtKB-KW"/>
</dbReference>
<feature type="compositionally biased region" description="Acidic residues" evidence="14">
    <location>
        <begin position="345"/>
        <end position="359"/>
    </location>
</feature>
<organism evidence="16 17">
    <name type="scientific">Xenopus laevis</name>
    <name type="common">African clawed frog</name>
    <dbReference type="NCBI Taxonomy" id="8355"/>
    <lineage>
        <taxon>Eukaryota</taxon>
        <taxon>Metazoa</taxon>
        <taxon>Chordata</taxon>
        <taxon>Craniata</taxon>
        <taxon>Vertebrata</taxon>
        <taxon>Euteleostomi</taxon>
        <taxon>Amphibia</taxon>
        <taxon>Batrachia</taxon>
        <taxon>Anura</taxon>
        <taxon>Pipoidea</taxon>
        <taxon>Pipidae</taxon>
        <taxon>Xenopodinae</taxon>
        <taxon>Xenopus</taxon>
        <taxon>Xenopus</taxon>
    </lineage>
</organism>
<dbReference type="PANTHER" id="PTHR24056">
    <property type="entry name" value="CELL DIVISION PROTEIN KINASE"/>
    <property type="match status" value="1"/>
</dbReference>
<dbReference type="GO" id="GO:0007346">
    <property type="term" value="P:regulation of mitotic cell cycle"/>
    <property type="evidence" value="ECO:0007669"/>
    <property type="project" value="TreeGrafter"/>
</dbReference>
<evidence type="ECO:0000256" key="12">
    <source>
        <dbReference type="ARBA" id="ARBA00048367"/>
    </source>
</evidence>
<dbReference type="Gene3D" id="1.10.510.10">
    <property type="entry name" value="Transferase(Phosphotransferase) domain 1"/>
    <property type="match status" value="1"/>
</dbReference>
<comment type="catalytic activity">
    <reaction evidence="11">
        <text>L-threonyl-[protein] + ATP = O-phospho-L-threonyl-[protein] + ADP + H(+)</text>
        <dbReference type="Rhea" id="RHEA:46608"/>
        <dbReference type="Rhea" id="RHEA-COMP:11060"/>
        <dbReference type="Rhea" id="RHEA-COMP:11605"/>
        <dbReference type="ChEBI" id="CHEBI:15378"/>
        <dbReference type="ChEBI" id="CHEBI:30013"/>
        <dbReference type="ChEBI" id="CHEBI:30616"/>
        <dbReference type="ChEBI" id="CHEBI:61977"/>
        <dbReference type="ChEBI" id="CHEBI:456216"/>
        <dbReference type="EC" id="2.7.11.22"/>
    </reaction>
</comment>
<comment type="catalytic activity">
    <reaction evidence="12">
        <text>L-seryl-[protein] + ATP = O-phospho-L-seryl-[protein] + ADP + H(+)</text>
        <dbReference type="Rhea" id="RHEA:17989"/>
        <dbReference type="Rhea" id="RHEA-COMP:9863"/>
        <dbReference type="Rhea" id="RHEA-COMP:11604"/>
        <dbReference type="ChEBI" id="CHEBI:15378"/>
        <dbReference type="ChEBI" id="CHEBI:29999"/>
        <dbReference type="ChEBI" id="CHEBI:30616"/>
        <dbReference type="ChEBI" id="CHEBI:83421"/>
        <dbReference type="ChEBI" id="CHEBI:456216"/>
        <dbReference type="EC" id="2.7.11.22"/>
    </reaction>
</comment>
<dbReference type="AlphaFoldDB" id="A0A974CHC0"/>
<gene>
    <name evidence="16" type="ORF">XELAEV_18035628mg</name>
</gene>
<dbReference type="Proteomes" id="UP000694892">
    <property type="component" value="Chromosome 7L"/>
</dbReference>
<dbReference type="GO" id="GO:0004693">
    <property type="term" value="F:cyclin-dependent protein serine/threonine kinase activity"/>
    <property type="evidence" value="ECO:0007669"/>
    <property type="project" value="UniProtKB-EC"/>
</dbReference>
<comment type="cofactor">
    <cofactor evidence="1">
        <name>Mg(2+)</name>
        <dbReference type="ChEBI" id="CHEBI:18420"/>
    </cofactor>
</comment>
<dbReference type="FunFam" id="1.10.510.10:FF:000124">
    <property type="entry name" value="cyclin-dependent kinase 11B isoform X1"/>
    <property type="match status" value="1"/>
</dbReference>
<evidence type="ECO:0000256" key="2">
    <source>
        <dbReference type="ARBA" id="ARBA00006485"/>
    </source>
</evidence>
<dbReference type="OMA" id="DDAACIF"/>
<feature type="region of interest" description="Disordered" evidence="14">
    <location>
        <begin position="1"/>
        <end position="409"/>
    </location>
</feature>
<evidence type="ECO:0000256" key="13">
    <source>
        <dbReference type="ARBA" id="ARBA00079859"/>
    </source>
</evidence>
<evidence type="ECO:0000313" key="17">
    <source>
        <dbReference type="Proteomes" id="UP000694892"/>
    </source>
</evidence>
<proteinExistence type="inferred from homology"/>
<dbReference type="PROSITE" id="PS50011">
    <property type="entry name" value="PROTEIN_KINASE_DOM"/>
    <property type="match status" value="1"/>
</dbReference>
<evidence type="ECO:0000256" key="7">
    <source>
        <dbReference type="ARBA" id="ARBA00022741"/>
    </source>
</evidence>
<feature type="compositionally biased region" description="Basic and acidic residues" evidence="14">
    <location>
        <begin position="1"/>
        <end position="60"/>
    </location>
</feature>
<keyword evidence="7" id="KW-0547">Nucleotide-binding</keyword>
<evidence type="ECO:0000313" key="16">
    <source>
        <dbReference type="EMBL" id="OCT72645.1"/>
    </source>
</evidence>
<evidence type="ECO:0000256" key="3">
    <source>
        <dbReference type="ARBA" id="ARBA00012425"/>
    </source>
</evidence>
<feature type="compositionally biased region" description="Low complexity" evidence="14">
    <location>
        <begin position="288"/>
        <end position="299"/>
    </location>
</feature>
<keyword evidence="9" id="KW-0067">ATP-binding</keyword>
<dbReference type="InterPro" id="IPR008271">
    <property type="entry name" value="Ser/Thr_kinase_AS"/>
</dbReference>
<protein>
    <recommendedName>
        <fullName evidence="3">cyclin-dependent kinase</fullName>
        <ecNumber evidence="3">2.7.11.22</ecNumber>
    </recommendedName>
    <alternativeName>
        <fullName evidence="13">Galactosyltransferase-associated protein kinase p58/GTA</fullName>
    </alternativeName>
</protein>
<dbReference type="CDD" id="cd07843">
    <property type="entry name" value="STKc_CDC2L1"/>
    <property type="match status" value="1"/>
</dbReference>
<feature type="compositionally biased region" description="Acidic residues" evidence="14">
    <location>
        <begin position="300"/>
        <end position="334"/>
    </location>
</feature>
<feature type="region of interest" description="Disordered" evidence="14">
    <location>
        <begin position="730"/>
        <end position="792"/>
    </location>
</feature>
<dbReference type="PROSITE" id="PS00108">
    <property type="entry name" value="PROTEIN_KINASE_ST"/>
    <property type="match status" value="1"/>
</dbReference>
<name>A0A974CHC0_XENLA</name>
<evidence type="ECO:0000256" key="14">
    <source>
        <dbReference type="SAM" id="MobiDB-lite"/>
    </source>
</evidence>
<feature type="compositionally biased region" description="Basic and acidic residues" evidence="14">
    <location>
        <begin position="248"/>
        <end position="269"/>
    </location>
</feature>
<feature type="domain" description="Protein kinase" evidence="15">
    <location>
        <begin position="435"/>
        <end position="720"/>
    </location>
</feature>
<evidence type="ECO:0000256" key="9">
    <source>
        <dbReference type="ARBA" id="ARBA00022840"/>
    </source>
</evidence>
<evidence type="ECO:0000256" key="1">
    <source>
        <dbReference type="ARBA" id="ARBA00001946"/>
    </source>
</evidence>
<evidence type="ECO:0000256" key="11">
    <source>
        <dbReference type="ARBA" id="ARBA00047811"/>
    </source>
</evidence>
<keyword evidence="8" id="KW-0418">Kinase</keyword>
<keyword evidence="4" id="KW-0723">Serine/threonine-protein kinase</keyword>
<evidence type="ECO:0000256" key="6">
    <source>
        <dbReference type="ARBA" id="ARBA00022679"/>
    </source>
</evidence>
<feature type="compositionally biased region" description="Basic residues" evidence="14">
    <location>
        <begin position="95"/>
        <end position="113"/>
    </location>
</feature>
<dbReference type="PANTHER" id="PTHR24056:SF107">
    <property type="entry name" value="CYCLIN-DEPENDENT KINASE 11A-RELATED"/>
    <property type="match status" value="1"/>
</dbReference>
<evidence type="ECO:0000259" key="15">
    <source>
        <dbReference type="PROSITE" id="PS50011"/>
    </source>
</evidence>
<evidence type="ECO:0000256" key="8">
    <source>
        <dbReference type="ARBA" id="ARBA00022777"/>
    </source>
</evidence>
<dbReference type="FunFam" id="3.30.200.20:FF:000054">
    <property type="entry name" value="Cyclin-dependent kinase 11B"/>
    <property type="match status" value="1"/>
</dbReference>
<dbReference type="SUPFAM" id="SSF56112">
    <property type="entry name" value="Protein kinase-like (PK-like)"/>
    <property type="match status" value="1"/>
</dbReference>
<keyword evidence="5" id="KW-0597">Phosphoprotein</keyword>
<dbReference type="Pfam" id="PF00069">
    <property type="entry name" value="Pkinase"/>
    <property type="match status" value="1"/>
</dbReference>
<dbReference type="GO" id="GO:0005634">
    <property type="term" value="C:nucleus"/>
    <property type="evidence" value="ECO:0007669"/>
    <property type="project" value="TreeGrafter"/>
</dbReference>
<dbReference type="SMART" id="SM00220">
    <property type="entry name" value="S_TKc"/>
    <property type="match status" value="1"/>
</dbReference>
<evidence type="ECO:0000256" key="5">
    <source>
        <dbReference type="ARBA" id="ARBA00022553"/>
    </source>
</evidence>
<dbReference type="InterPro" id="IPR011009">
    <property type="entry name" value="Kinase-like_dom_sf"/>
</dbReference>
<dbReference type="Gene3D" id="3.30.200.20">
    <property type="entry name" value="Phosphorylase Kinase, domain 1"/>
    <property type="match status" value="1"/>
</dbReference>
<evidence type="ECO:0000256" key="10">
    <source>
        <dbReference type="ARBA" id="ARBA00023306"/>
    </source>
</evidence>
<dbReference type="InterPro" id="IPR045267">
    <property type="entry name" value="CDK11/PITSLRE_STKc"/>
</dbReference>
<reference evidence="17" key="1">
    <citation type="journal article" date="2016" name="Nature">
        <title>Genome evolution in the allotetraploid frog Xenopus laevis.</title>
        <authorList>
            <person name="Session A.M."/>
            <person name="Uno Y."/>
            <person name="Kwon T."/>
            <person name="Chapman J.A."/>
            <person name="Toyoda A."/>
            <person name="Takahashi S."/>
            <person name="Fukui A."/>
            <person name="Hikosaka A."/>
            <person name="Suzuki A."/>
            <person name="Kondo M."/>
            <person name="van Heeringen S.J."/>
            <person name="Quigley I."/>
            <person name="Heinz S."/>
            <person name="Ogino H."/>
            <person name="Ochi H."/>
            <person name="Hellsten U."/>
            <person name="Lyons J.B."/>
            <person name="Simakov O."/>
            <person name="Putnam N."/>
            <person name="Stites J."/>
            <person name="Kuroki Y."/>
            <person name="Tanaka T."/>
            <person name="Michiue T."/>
            <person name="Watanabe M."/>
            <person name="Bogdanovic O."/>
            <person name="Lister R."/>
            <person name="Georgiou G."/>
            <person name="Paranjpe S.S."/>
            <person name="van Kruijsbergen I."/>
            <person name="Shu S."/>
            <person name="Carlson J."/>
            <person name="Kinoshita T."/>
            <person name="Ohta Y."/>
            <person name="Mawaribuchi S."/>
            <person name="Jenkins J."/>
            <person name="Grimwood J."/>
            <person name="Schmutz J."/>
            <person name="Mitros T."/>
            <person name="Mozaffari S.V."/>
            <person name="Suzuki Y."/>
            <person name="Haramoto Y."/>
            <person name="Yamamoto T.S."/>
            <person name="Takagi C."/>
            <person name="Heald R."/>
            <person name="Miller K."/>
            <person name="Haudenschild C."/>
            <person name="Kitzman J."/>
            <person name="Nakayama T."/>
            <person name="Izutsu Y."/>
            <person name="Robert J."/>
            <person name="Fortriede J."/>
            <person name="Burns K."/>
            <person name="Lotay V."/>
            <person name="Karimi K."/>
            <person name="Yasuoka Y."/>
            <person name="Dichmann D.S."/>
            <person name="Flajnik M.F."/>
            <person name="Houston D.W."/>
            <person name="Shendure J."/>
            <person name="DuPasquier L."/>
            <person name="Vize P.D."/>
            <person name="Zorn A.M."/>
            <person name="Ito M."/>
            <person name="Marcotte E.M."/>
            <person name="Wallingford J.B."/>
            <person name="Ito Y."/>
            <person name="Asashima M."/>
            <person name="Ueno N."/>
            <person name="Matsuda Y."/>
            <person name="Veenstra G.J."/>
            <person name="Fujiyama A."/>
            <person name="Harland R.M."/>
            <person name="Taira M."/>
            <person name="Rokhsar D.S."/>
        </authorList>
    </citation>
    <scope>NUCLEOTIDE SEQUENCE [LARGE SCALE GENOMIC DNA]</scope>
    <source>
        <strain evidence="17">J</strain>
    </source>
</reference>
<sequence>MGEEKENWKVKTLDEILQEKKRRKEQEEKIDPKHNKNADDRDSKRDSLEEGELRDQKMEITIRNSPYRREDSIEDRGEEDESLAIKPPQQILRKEKSHHRKDEKRKEKRRHRSHSAEGPAGKPIRVKEKDREHERRKRRREEQDKARRDWERQKRREMAREHSRRERGNFDVCRDRLEQLERNRERERKVREQQKEQRELKERERRAEERRKERDLKREAAAAHHRTAREDHVEKSKAVMHSRSPIRQQRERLVAGDVKKQEKDERLDTRTMFSDLQDVSDSERKTTSAESSSAGTGSASEEEEETSSEESEEGEEEEEEEEEEDDEEEEEEETGSNSEAVSEQSAEEVSDEEISEDERENGNHVPVESRFDHDSAESEEEEEDEEDIRDISPHSNPPTDGEYVPDSPVMSPVELKQELPKYLPALQGCRSVEEFQCLNRIEEGTYGVVYRAKDRKTDEIVALKRLKMEKEKEGFPITSLREINTILKAQHPNIVTVREIVVGSNMDKIYIVMNYVEHDLKSLMETMKQPFLPGEVKTLMIQLLRGVRHLHDNWILHRDLKTSNLLLSHAGILKVGDFGLAREYGSPLKPYTPIVVTLWYRAPELLLGAKEYSTAIDMWSVGCIFGELLTQKPLFPGKSEIDQINKIFKDLGTPSEKIWPGYNELPAIKKMTFTDYPYNNLRKRFGALLSDQGFELMNKFLTYCPAKRINSEDGLKHEYFRETPLPIEPSMFPTWPAKSEQQRVKRGTSPRPPEGGLGYSQLGDDDLKDTGFHLTTTNQGASAAGPGFSLKF</sequence>
<dbReference type="InterPro" id="IPR000719">
    <property type="entry name" value="Prot_kinase_dom"/>
</dbReference>
<comment type="similarity">
    <text evidence="2">Belongs to the protein kinase superfamily. CMGC Ser/Thr protein kinase family. CDC2/CDKX subfamily.</text>
</comment>
<feature type="compositionally biased region" description="Basic and acidic residues" evidence="14">
    <location>
        <begin position="367"/>
        <end position="376"/>
    </location>
</feature>
<feature type="compositionally biased region" description="Basic and acidic residues" evidence="14">
    <location>
        <begin position="140"/>
        <end position="237"/>
    </location>
</feature>
<dbReference type="EC" id="2.7.11.22" evidence="3"/>
<dbReference type="EMBL" id="CM004478">
    <property type="protein sequence ID" value="OCT72645.1"/>
    <property type="molecule type" value="Genomic_DNA"/>
</dbReference>
<accession>A0A974CHC0</accession>
<feature type="compositionally biased region" description="Acidic residues" evidence="14">
    <location>
        <begin position="377"/>
        <end position="388"/>
    </location>
</feature>
<evidence type="ECO:0000256" key="4">
    <source>
        <dbReference type="ARBA" id="ARBA00022527"/>
    </source>
</evidence>
<feature type="compositionally biased region" description="Low complexity" evidence="14">
    <location>
        <begin position="335"/>
        <end position="344"/>
    </location>
</feature>